<organism evidence="5 6">
    <name type="scientific">Stappia sediminis</name>
    <dbReference type="NCBI Taxonomy" id="2692190"/>
    <lineage>
        <taxon>Bacteria</taxon>
        <taxon>Pseudomonadati</taxon>
        <taxon>Pseudomonadota</taxon>
        <taxon>Alphaproteobacteria</taxon>
        <taxon>Hyphomicrobiales</taxon>
        <taxon>Stappiaceae</taxon>
        <taxon>Stappia</taxon>
    </lineage>
</organism>
<reference evidence="5 6" key="1">
    <citation type="submission" date="2019-12" db="EMBL/GenBank/DDBJ databases">
        <authorList>
            <person name="Li M."/>
        </authorList>
    </citation>
    <scope>NUCLEOTIDE SEQUENCE [LARGE SCALE GENOMIC DNA]</scope>
    <source>
        <strain evidence="5 6">GBMRC 2046</strain>
    </source>
</reference>
<dbReference type="EMBL" id="WUMV01000001">
    <property type="protein sequence ID" value="MXN63589.1"/>
    <property type="molecule type" value="Genomic_DNA"/>
</dbReference>
<feature type="domain" description="HTH hxlR-type" evidence="4">
    <location>
        <begin position="17"/>
        <end position="109"/>
    </location>
</feature>
<sequence length="111" mass="12197">MAIPLPGQPVRGSKSGEPIMAVFDLLGRTWAMGILWTLNKHGPSTFRGLQELCGSVSPTVLNKRLKELREAGLVERSENGYRATAMGEELYSMLVPLGAWSQKWAEVIGQK</sequence>
<dbReference type="PANTHER" id="PTHR33204:SF37">
    <property type="entry name" value="HTH-TYPE TRANSCRIPTIONAL REGULATOR YODB"/>
    <property type="match status" value="1"/>
</dbReference>
<protein>
    <submittedName>
        <fullName evidence="5">Transcriptional regulator</fullName>
    </submittedName>
</protein>
<dbReference type="InterPro" id="IPR011991">
    <property type="entry name" value="ArsR-like_HTH"/>
</dbReference>
<dbReference type="InterPro" id="IPR036388">
    <property type="entry name" value="WH-like_DNA-bd_sf"/>
</dbReference>
<dbReference type="Pfam" id="PF01638">
    <property type="entry name" value="HxlR"/>
    <property type="match status" value="1"/>
</dbReference>
<keyword evidence="6" id="KW-1185">Reference proteome</keyword>
<evidence type="ECO:0000313" key="5">
    <source>
        <dbReference type="EMBL" id="MXN63589.1"/>
    </source>
</evidence>
<accession>A0A7X3LR65</accession>
<dbReference type="InterPro" id="IPR002577">
    <property type="entry name" value="HTH_HxlR"/>
</dbReference>
<evidence type="ECO:0000313" key="6">
    <source>
        <dbReference type="Proteomes" id="UP000433101"/>
    </source>
</evidence>
<evidence type="ECO:0000256" key="3">
    <source>
        <dbReference type="ARBA" id="ARBA00023163"/>
    </source>
</evidence>
<dbReference type="SUPFAM" id="SSF46785">
    <property type="entry name" value="Winged helix' DNA-binding domain"/>
    <property type="match status" value="1"/>
</dbReference>
<dbReference type="PROSITE" id="PS51118">
    <property type="entry name" value="HTH_HXLR"/>
    <property type="match status" value="1"/>
</dbReference>
<name>A0A7X3LR65_9HYPH</name>
<proteinExistence type="predicted"/>
<keyword evidence="1" id="KW-0805">Transcription regulation</keyword>
<evidence type="ECO:0000256" key="2">
    <source>
        <dbReference type="ARBA" id="ARBA00023125"/>
    </source>
</evidence>
<dbReference type="Gene3D" id="1.10.10.10">
    <property type="entry name" value="Winged helix-like DNA-binding domain superfamily/Winged helix DNA-binding domain"/>
    <property type="match status" value="1"/>
</dbReference>
<dbReference type="GO" id="GO:0006355">
    <property type="term" value="P:regulation of DNA-templated transcription"/>
    <property type="evidence" value="ECO:0007669"/>
    <property type="project" value="UniProtKB-ARBA"/>
</dbReference>
<keyword evidence="3" id="KW-0804">Transcription</keyword>
<evidence type="ECO:0000256" key="1">
    <source>
        <dbReference type="ARBA" id="ARBA00023015"/>
    </source>
</evidence>
<dbReference type="InterPro" id="IPR036390">
    <property type="entry name" value="WH_DNA-bd_sf"/>
</dbReference>
<gene>
    <name evidence="5" type="ORF">GR183_01625</name>
</gene>
<keyword evidence="2" id="KW-0238">DNA-binding</keyword>
<dbReference type="CDD" id="cd00090">
    <property type="entry name" value="HTH_ARSR"/>
    <property type="match status" value="1"/>
</dbReference>
<dbReference type="PANTHER" id="PTHR33204">
    <property type="entry name" value="TRANSCRIPTIONAL REGULATOR, MARR FAMILY"/>
    <property type="match status" value="1"/>
</dbReference>
<dbReference type="Proteomes" id="UP000433101">
    <property type="component" value="Unassembled WGS sequence"/>
</dbReference>
<comment type="caution">
    <text evidence="5">The sequence shown here is derived from an EMBL/GenBank/DDBJ whole genome shotgun (WGS) entry which is preliminary data.</text>
</comment>
<evidence type="ECO:0000259" key="4">
    <source>
        <dbReference type="PROSITE" id="PS51118"/>
    </source>
</evidence>
<dbReference type="GO" id="GO:0003677">
    <property type="term" value="F:DNA binding"/>
    <property type="evidence" value="ECO:0007669"/>
    <property type="project" value="UniProtKB-KW"/>
</dbReference>
<dbReference type="AlphaFoldDB" id="A0A7X3LR65"/>